<dbReference type="STRING" id="29845.A0A1V6RZA7"/>
<dbReference type="SUPFAM" id="SSF53098">
    <property type="entry name" value="Ribonuclease H-like"/>
    <property type="match status" value="1"/>
</dbReference>
<reference evidence="4" key="1">
    <citation type="journal article" date="2017" name="Nat. Microbiol.">
        <title>Global analysis of biosynthetic gene clusters reveals vast potential of secondary metabolite production in Penicillium species.</title>
        <authorList>
            <person name="Nielsen J.C."/>
            <person name="Grijseels S."/>
            <person name="Prigent S."/>
            <person name="Ji B."/>
            <person name="Dainat J."/>
            <person name="Nielsen K.F."/>
            <person name="Frisvad J.C."/>
            <person name="Workman M."/>
            <person name="Nielsen J."/>
        </authorList>
    </citation>
    <scope>NUCLEOTIDE SEQUENCE [LARGE SCALE GENOMIC DNA]</scope>
    <source>
        <strain evidence="4">IBT 29486</strain>
    </source>
</reference>
<protein>
    <recommendedName>
        <fullName evidence="2">RNase H type-1 domain-containing protein</fullName>
    </recommendedName>
</protein>
<dbReference type="OrthoDB" id="407198at2759"/>
<dbReference type="EMBL" id="MDYP01000016">
    <property type="protein sequence ID" value="OQE06814.1"/>
    <property type="molecule type" value="Genomic_DNA"/>
</dbReference>
<evidence type="ECO:0000256" key="1">
    <source>
        <dbReference type="SAM" id="MobiDB-lite"/>
    </source>
</evidence>
<gene>
    <name evidence="3" type="ORF">PENVUL_c016G04399</name>
</gene>
<feature type="domain" description="RNase H type-1" evidence="2">
    <location>
        <begin position="83"/>
        <end position="156"/>
    </location>
</feature>
<feature type="region of interest" description="Disordered" evidence="1">
    <location>
        <begin position="18"/>
        <end position="42"/>
    </location>
</feature>
<dbReference type="InterPro" id="IPR002156">
    <property type="entry name" value="RNaseH_domain"/>
</dbReference>
<name>A0A1V6RZA7_9EURO</name>
<evidence type="ECO:0000313" key="4">
    <source>
        <dbReference type="Proteomes" id="UP000191518"/>
    </source>
</evidence>
<feature type="compositionally biased region" description="Basic and acidic residues" evidence="1">
    <location>
        <begin position="21"/>
        <end position="37"/>
    </location>
</feature>
<evidence type="ECO:0000259" key="2">
    <source>
        <dbReference type="PROSITE" id="PS50879"/>
    </source>
</evidence>
<dbReference type="PROSITE" id="PS50879">
    <property type="entry name" value="RNASE_H_1"/>
    <property type="match status" value="1"/>
</dbReference>
<dbReference type="GO" id="GO:0004523">
    <property type="term" value="F:RNA-DNA hybrid ribonuclease activity"/>
    <property type="evidence" value="ECO:0007669"/>
    <property type="project" value="InterPro"/>
</dbReference>
<dbReference type="AlphaFoldDB" id="A0A1V6RZA7"/>
<sequence length="156" mass="17407">MAELCIGLVLLNDSDYDSSDEYAREDEKERIENDKPRIGTGRVIPTKFIPPNPGRDTPQRLFAPGISAKDIPPPYEFIRRDGNRTQFLVYTDGACLSNGQPRPRAGCSFIFRPSSSEVRGNISFPSELEGPSGQQYAQTSNRAGLRAVLAALRFRW</sequence>
<dbReference type="Gene3D" id="3.30.420.10">
    <property type="entry name" value="Ribonuclease H-like superfamily/Ribonuclease H"/>
    <property type="match status" value="1"/>
</dbReference>
<accession>A0A1V6RZA7</accession>
<dbReference type="InterPro" id="IPR012337">
    <property type="entry name" value="RNaseH-like_sf"/>
</dbReference>
<proteinExistence type="predicted"/>
<dbReference type="GO" id="GO:0003676">
    <property type="term" value="F:nucleic acid binding"/>
    <property type="evidence" value="ECO:0007669"/>
    <property type="project" value="InterPro"/>
</dbReference>
<organism evidence="3 4">
    <name type="scientific">Penicillium vulpinum</name>
    <dbReference type="NCBI Taxonomy" id="29845"/>
    <lineage>
        <taxon>Eukaryota</taxon>
        <taxon>Fungi</taxon>
        <taxon>Dikarya</taxon>
        <taxon>Ascomycota</taxon>
        <taxon>Pezizomycotina</taxon>
        <taxon>Eurotiomycetes</taxon>
        <taxon>Eurotiomycetidae</taxon>
        <taxon>Eurotiales</taxon>
        <taxon>Aspergillaceae</taxon>
        <taxon>Penicillium</taxon>
    </lineage>
</organism>
<evidence type="ECO:0000313" key="3">
    <source>
        <dbReference type="EMBL" id="OQE06814.1"/>
    </source>
</evidence>
<dbReference type="Proteomes" id="UP000191518">
    <property type="component" value="Unassembled WGS sequence"/>
</dbReference>
<comment type="caution">
    <text evidence="3">The sequence shown here is derived from an EMBL/GenBank/DDBJ whole genome shotgun (WGS) entry which is preliminary data.</text>
</comment>
<dbReference type="InterPro" id="IPR036397">
    <property type="entry name" value="RNaseH_sf"/>
</dbReference>
<keyword evidence="4" id="KW-1185">Reference proteome</keyword>